<sequence>MKTVKAILILIIFSFVPNVNAQKARVSNDTQVETKQSVSYYQQRGLEDAKYEQQFEAKSKTEERAFWQEQKQYEKELKKNDSRAHRAYVQGKQEGYAAHHDHCDSHCHHSKYWYQHADYYYYGYSEPRYENRSNRTTVNTQIGVRTPNVRLGLF</sequence>
<dbReference type="EMBL" id="FOFZ01000007">
    <property type="protein sequence ID" value="SER17506.1"/>
    <property type="molecule type" value="Genomic_DNA"/>
</dbReference>
<keyword evidence="1" id="KW-0732">Signal</keyword>
<name>A0A1H9M1D7_FLAFI</name>
<evidence type="ECO:0000313" key="2">
    <source>
        <dbReference type="EMBL" id="SER17506.1"/>
    </source>
</evidence>
<dbReference type="AlphaFoldDB" id="A0A1H9M1D7"/>
<organism evidence="2 3">
    <name type="scientific">Flavobacterium frigoris</name>
    <dbReference type="NCBI Taxonomy" id="229204"/>
    <lineage>
        <taxon>Bacteria</taxon>
        <taxon>Pseudomonadati</taxon>
        <taxon>Bacteroidota</taxon>
        <taxon>Flavobacteriia</taxon>
        <taxon>Flavobacteriales</taxon>
        <taxon>Flavobacteriaceae</taxon>
        <taxon>Flavobacterium</taxon>
    </lineage>
</organism>
<feature type="signal peptide" evidence="1">
    <location>
        <begin position="1"/>
        <end position="21"/>
    </location>
</feature>
<reference evidence="3" key="1">
    <citation type="submission" date="2016-10" db="EMBL/GenBank/DDBJ databases">
        <authorList>
            <person name="Varghese N."/>
            <person name="Submissions S."/>
        </authorList>
    </citation>
    <scope>NUCLEOTIDE SEQUENCE [LARGE SCALE GENOMIC DNA]</scope>
    <source>
        <strain evidence="3">DSM 15719</strain>
    </source>
</reference>
<dbReference type="Proteomes" id="UP000183658">
    <property type="component" value="Unassembled WGS sequence"/>
</dbReference>
<dbReference type="RefSeq" id="WP_074723581.1">
    <property type="nucleotide sequence ID" value="NZ_CBCRVS010000005.1"/>
</dbReference>
<feature type="chain" id="PRO_5010322053" evidence="1">
    <location>
        <begin position="22"/>
        <end position="154"/>
    </location>
</feature>
<protein>
    <submittedName>
        <fullName evidence="2">Uncharacterized protein</fullName>
    </submittedName>
</protein>
<evidence type="ECO:0000256" key="1">
    <source>
        <dbReference type="SAM" id="SignalP"/>
    </source>
</evidence>
<keyword evidence="3" id="KW-1185">Reference proteome</keyword>
<gene>
    <name evidence="2" type="ORF">SAMN05444355_107213</name>
</gene>
<proteinExistence type="predicted"/>
<accession>A0A1H9M1D7</accession>
<evidence type="ECO:0000313" key="3">
    <source>
        <dbReference type="Proteomes" id="UP000183658"/>
    </source>
</evidence>